<keyword evidence="3" id="KW-1185">Reference proteome</keyword>
<comment type="caution">
    <text evidence="2">The sequence shown here is derived from an EMBL/GenBank/DDBJ whole genome shotgun (WGS) entry which is preliminary data.</text>
</comment>
<dbReference type="Proteomes" id="UP000679179">
    <property type="component" value="Unassembled WGS sequence"/>
</dbReference>
<reference evidence="2" key="1">
    <citation type="submission" date="2021-03" db="EMBL/GenBank/DDBJ databases">
        <title>Taxonomic study of Clostridium polyendosporum from meadow-gley soil under rice.</title>
        <authorList>
            <person name="Kobayashi H."/>
            <person name="Tanizawa Y."/>
            <person name="Yagura M."/>
        </authorList>
    </citation>
    <scope>NUCLEOTIDE SEQUENCE</scope>
    <source>
        <strain evidence="2">JCM 30710</strain>
    </source>
</reference>
<feature type="transmembrane region" description="Helical" evidence="1">
    <location>
        <begin position="38"/>
        <end position="56"/>
    </location>
</feature>
<keyword evidence="1" id="KW-1133">Transmembrane helix</keyword>
<sequence>MDKSRLKNYGLWVSISALIPMIFQAFGLNILPDNYKEIISTILSILVILGIINNPTTKCRWYIDDKNKEENIEDKKYDKITEATIAREMSEGK</sequence>
<evidence type="ECO:0008006" key="4">
    <source>
        <dbReference type="Google" id="ProtNLM"/>
    </source>
</evidence>
<proteinExistence type="predicted"/>
<keyword evidence="1" id="KW-0472">Membrane</keyword>
<accession>A0A919S0A2</accession>
<dbReference type="EMBL" id="BOPZ01000019">
    <property type="protein sequence ID" value="GIM29586.1"/>
    <property type="molecule type" value="Genomic_DNA"/>
</dbReference>
<name>A0A919S0A2_9CLOT</name>
<dbReference type="AlphaFoldDB" id="A0A919S0A2"/>
<dbReference type="Pfam" id="PF04531">
    <property type="entry name" value="Phage_holin_1"/>
    <property type="match status" value="1"/>
</dbReference>
<evidence type="ECO:0000313" key="3">
    <source>
        <dbReference type="Proteomes" id="UP000679179"/>
    </source>
</evidence>
<protein>
    <recommendedName>
        <fullName evidence="4">Holin</fullName>
    </recommendedName>
</protein>
<organism evidence="2 3">
    <name type="scientific">Clostridium polyendosporum</name>
    <dbReference type="NCBI Taxonomy" id="69208"/>
    <lineage>
        <taxon>Bacteria</taxon>
        <taxon>Bacillati</taxon>
        <taxon>Bacillota</taxon>
        <taxon>Clostridia</taxon>
        <taxon>Eubacteriales</taxon>
        <taxon>Clostridiaceae</taxon>
        <taxon>Clostridium</taxon>
    </lineage>
</organism>
<gene>
    <name evidence="2" type="ORF">CPJCM30710_22520</name>
</gene>
<feature type="transmembrane region" description="Helical" evidence="1">
    <location>
        <begin position="12"/>
        <end position="32"/>
    </location>
</feature>
<evidence type="ECO:0000313" key="2">
    <source>
        <dbReference type="EMBL" id="GIM29586.1"/>
    </source>
</evidence>
<dbReference type="InterPro" id="IPR006485">
    <property type="entry name" value="Phage-like_holin"/>
</dbReference>
<keyword evidence="1" id="KW-0812">Transmembrane</keyword>
<dbReference type="RefSeq" id="WP_212904280.1">
    <property type="nucleotide sequence ID" value="NZ_BOPZ01000019.1"/>
</dbReference>
<evidence type="ECO:0000256" key="1">
    <source>
        <dbReference type="SAM" id="Phobius"/>
    </source>
</evidence>